<sequence>MTLHSLRIALIFAIGASVTACGSDGLFGSSSKNNVDVEELEIIASSGNRLVKASSLLTEQVVKNGMLLQGNVNRCNECDFTAEASTDVSAPTTGDYSQTTTQESGIDESDRVKYDGDRVYLASNNYYWYETLDNGTDNDESRPHVRILQKNQDDSLTSVSKLMLTDKASNVNDLYVNDNKLMAIYNVFGEQLYSHGFVSDLAMTTDIWYPYKQQFGLTVADVTNAADIQVDVSYTIDGYPISSRRIGNKIYLLSSYSNQTDFVLDTESKFTAQAQYNDFIENNEIQFLPKLYTDGAEQDLVSAEDCYLPSDSTESSGYSSVVTLTTIDLTQPDKLESICVVTPINGFYASHDGLYLYYSGYEFIENENKWVSNTAVHKFDFEGSTVNYSASAEVDGDLGWSNPHLRLSEYNGDLRIVTSSNNWNGTDVEHKLFVLRPDEANAQFNVISTLPNAQQPAKIGKLGKVFMLCDIMVIRHIS</sequence>
<evidence type="ECO:0000313" key="3">
    <source>
        <dbReference type="EMBL" id="MDC2890859.1"/>
    </source>
</evidence>
<dbReference type="EMBL" id="JAQOMS010000002">
    <property type="protein sequence ID" value="MDC2890859.1"/>
    <property type="molecule type" value="Genomic_DNA"/>
</dbReference>
<feature type="signal peptide" evidence="2">
    <location>
        <begin position="1"/>
        <end position="22"/>
    </location>
</feature>
<accession>A0ABT5FI37</accession>
<protein>
    <submittedName>
        <fullName evidence="3">Beta-propeller domain-containing protein</fullName>
    </submittedName>
</protein>
<evidence type="ECO:0000256" key="1">
    <source>
        <dbReference type="SAM" id="MobiDB-lite"/>
    </source>
</evidence>
<dbReference type="InterPro" id="IPR019198">
    <property type="entry name" value="Beta_propeller_containing"/>
</dbReference>
<organism evidence="3 4">
    <name type="scientific">Psychrosphaera algicola</name>
    <dbReference type="NCBI Taxonomy" id="3023714"/>
    <lineage>
        <taxon>Bacteria</taxon>
        <taxon>Pseudomonadati</taxon>
        <taxon>Pseudomonadota</taxon>
        <taxon>Gammaproteobacteria</taxon>
        <taxon>Alteromonadales</taxon>
        <taxon>Pseudoalteromonadaceae</taxon>
        <taxon>Psychrosphaera</taxon>
    </lineage>
</organism>
<reference evidence="3 4" key="1">
    <citation type="submission" date="2023-01" db="EMBL/GenBank/DDBJ databases">
        <title>Psychrosphaera sp. nov., isolated from marine algae.</title>
        <authorList>
            <person name="Bayburt H."/>
            <person name="Choi B.J."/>
            <person name="Kim J.M."/>
            <person name="Choi D.G."/>
            <person name="Jeon C.O."/>
        </authorList>
    </citation>
    <scope>NUCLEOTIDE SEQUENCE [LARGE SCALE GENOMIC DNA]</scope>
    <source>
        <strain evidence="3 4">G1-22</strain>
    </source>
</reference>
<keyword evidence="2" id="KW-0732">Signal</keyword>
<gene>
    <name evidence="3" type="ORF">PN838_21575</name>
</gene>
<feature type="compositionally biased region" description="Polar residues" evidence="1">
    <location>
        <begin position="87"/>
        <end position="104"/>
    </location>
</feature>
<evidence type="ECO:0000313" key="4">
    <source>
        <dbReference type="Proteomes" id="UP001528411"/>
    </source>
</evidence>
<proteinExistence type="predicted"/>
<feature type="region of interest" description="Disordered" evidence="1">
    <location>
        <begin position="87"/>
        <end position="107"/>
    </location>
</feature>
<dbReference type="RefSeq" id="WP_272181938.1">
    <property type="nucleotide sequence ID" value="NZ_JAQOMS010000002.1"/>
</dbReference>
<keyword evidence="4" id="KW-1185">Reference proteome</keyword>
<feature type="chain" id="PRO_5045254207" evidence="2">
    <location>
        <begin position="23"/>
        <end position="478"/>
    </location>
</feature>
<evidence type="ECO:0000256" key="2">
    <source>
        <dbReference type="SAM" id="SignalP"/>
    </source>
</evidence>
<dbReference type="Pfam" id="PF09826">
    <property type="entry name" value="Beta_propel"/>
    <property type="match status" value="1"/>
</dbReference>
<dbReference type="Proteomes" id="UP001528411">
    <property type="component" value="Unassembled WGS sequence"/>
</dbReference>
<name>A0ABT5FI37_9GAMM</name>
<comment type="caution">
    <text evidence="3">The sequence shown here is derived from an EMBL/GenBank/DDBJ whole genome shotgun (WGS) entry which is preliminary data.</text>
</comment>
<dbReference type="PROSITE" id="PS51257">
    <property type="entry name" value="PROKAR_LIPOPROTEIN"/>
    <property type="match status" value="1"/>
</dbReference>